<dbReference type="PIRSF" id="PIRSF001439">
    <property type="entry name" value="CryM"/>
    <property type="match status" value="1"/>
</dbReference>
<dbReference type="PANTHER" id="PTHR13812">
    <property type="entry name" value="KETIMINE REDUCTASE MU-CRYSTALLIN"/>
    <property type="match status" value="1"/>
</dbReference>
<gene>
    <name evidence="1" type="ORF">ACH429_14710</name>
</gene>
<dbReference type="Gene3D" id="3.40.50.720">
    <property type="entry name" value="NAD(P)-binding Rossmann-like Domain"/>
    <property type="match status" value="2"/>
</dbReference>
<dbReference type="PANTHER" id="PTHR13812:SF19">
    <property type="entry name" value="KETIMINE REDUCTASE MU-CRYSTALLIN"/>
    <property type="match status" value="1"/>
</dbReference>
<keyword evidence="2" id="KW-1185">Reference proteome</keyword>
<dbReference type="Pfam" id="PF02423">
    <property type="entry name" value="OCD_Mu_crystall"/>
    <property type="match status" value="2"/>
</dbReference>
<dbReference type="EMBL" id="JBIRWE010000005">
    <property type="protein sequence ID" value="MFI1965340.1"/>
    <property type="molecule type" value="Genomic_DNA"/>
</dbReference>
<dbReference type="SUPFAM" id="SSF51735">
    <property type="entry name" value="NAD(P)-binding Rossmann-fold domains"/>
    <property type="match status" value="1"/>
</dbReference>
<dbReference type="Proteomes" id="UP001611548">
    <property type="component" value="Unassembled WGS sequence"/>
</dbReference>
<dbReference type="Gene3D" id="3.30.1780.10">
    <property type="entry name" value="ornithine cyclodeaminase, domain 1"/>
    <property type="match status" value="2"/>
</dbReference>
<protein>
    <submittedName>
        <fullName evidence="1">Ornithine cyclodeaminase family protein</fullName>
    </submittedName>
</protein>
<evidence type="ECO:0000313" key="2">
    <source>
        <dbReference type="Proteomes" id="UP001611548"/>
    </source>
</evidence>
<dbReference type="InterPro" id="IPR023401">
    <property type="entry name" value="ODC_N"/>
</dbReference>
<reference evidence="1 2" key="1">
    <citation type="submission" date="2024-10" db="EMBL/GenBank/DDBJ databases">
        <title>The Natural Products Discovery Center: Release of the First 8490 Sequenced Strains for Exploring Actinobacteria Biosynthetic Diversity.</title>
        <authorList>
            <person name="Kalkreuter E."/>
            <person name="Kautsar S.A."/>
            <person name="Yang D."/>
            <person name="Bader C.D."/>
            <person name="Teijaro C.N."/>
            <person name="Fluegel L."/>
            <person name="Davis C.M."/>
            <person name="Simpson J.R."/>
            <person name="Lauterbach L."/>
            <person name="Steele A.D."/>
            <person name="Gui C."/>
            <person name="Meng S."/>
            <person name="Li G."/>
            <person name="Viehrig K."/>
            <person name="Ye F."/>
            <person name="Su P."/>
            <person name="Kiefer A.F."/>
            <person name="Nichols A."/>
            <person name="Cepeda A.J."/>
            <person name="Yan W."/>
            <person name="Fan B."/>
            <person name="Jiang Y."/>
            <person name="Adhikari A."/>
            <person name="Zheng C.-J."/>
            <person name="Schuster L."/>
            <person name="Cowan T.M."/>
            <person name="Smanski M.J."/>
            <person name="Chevrette M.G."/>
            <person name="De Carvalho L.P.S."/>
            <person name="Shen B."/>
        </authorList>
    </citation>
    <scope>NUCLEOTIDE SEQUENCE [LARGE SCALE GENOMIC DNA]</scope>
    <source>
        <strain evidence="1 2">NPDC020327</strain>
    </source>
</reference>
<dbReference type="InterPro" id="IPR036291">
    <property type="entry name" value="NAD(P)-bd_dom_sf"/>
</dbReference>
<sequence>MTGGDAGEGGTGGGLRVIGAAEVDAAVPMTSAIAALQSALRGGLDPETDPARSVVPVEHGQLLLMPAQSSRYAGVKVASVAPANPSLGRPRIQGNYLLLDARTLTPLALLDGVALTSIRTAAVSAAAADLLAAPDAERLVLFGTGPQAHSHLAALRAVRPVRHVTVVGRDRGRVEAFVGAYGSAGRRGGVRGGGAKPGPGGVEPGLGGVELGAGEGWLGVRGGELEHGGGELRFEADGLMVEACAPGQAAVEEAIRAADLVACCTTARTPLFDGSALAAHATVTAVGSHEPDAREVDDATVRRSTVVVEARAAALREAGDVIQPLRAGLLEADDLVGMADVVRGKAVADPARPRLFKSVGMAWEDLVVAGAAYEAVAGSGEREGDRDGGR</sequence>
<evidence type="ECO:0000313" key="1">
    <source>
        <dbReference type="EMBL" id="MFI1965340.1"/>
    </source>
</evidence>
<name>A0ABW7UUC4_9ACTN</name>
<comment type="caution">
    <text evidence="1">The sequence shown here is derived from an EMBL/GenBank/DDBJ whole genome shotgun (WGS) entry which is preliminary data.</text>
</comment>
<organism evidence="1 2">
    <name type="scientific">Streptomyces pathocidini</name>
    <dbReference type="NCBI Taxonomy" id="1650571"/>
    <lineage>
        <taxon>Bacteria</taxon>
        <taxon>Bacillati</taxon>
        <taxon>Actinomycetota</taxon>
        <taxon>Actinomycetes</taxon>
        <taxon>Kitasatosporales</taxon>
        <taxon>Streptomycetaceae</taxon>
        <taxon>Streptomyces</taxon>
    </lineage>
</organism>
<proteinExistence type="predicted"/>
<dbReference type="InterPro" id="IPR003462">
    <property type="entry name" value="ODC_Mu_crystall"/>
</dbReference>
<accession>A0ABW7UUC4</accession>
<dbReference type="RefSeq" id="WP_398718374.1">
    <property type="nucleotide sequence ID" value="NZ_JBIRWE010000005.1"/>
</dbReference>